<evidence type="ECO:0000259" key="3">
    <source>
        <dbReference type="Pfam" id="PF05065"/>
    </source>
</evidence>
<evidence type="ECO:0000256" key="1">
    <source>
        <dbReference type="ARBA" id="ARBA00004328"/>
    </source>
</evidence>
<feature type="region of interest" description="Disordered" evidence="2">
    <location>
        <begin position="57"/>
        <end position="85"/>
    </location>
</feature>
<dbReference type="InterPro" id="IPR024455">
    <property type="entry name" value="Phage_capsid"/>
</dbReference>
<organism evidence="4 5">
    <name type="scientific">Protofrankia coriariae</name>
    <dbReference type="NCBI Taxonomy" id="1562887"/>
    <lineage>
        <taxon>Bacteria</taxon>
        <taxon>Bacillati</taxon>
        <taxon>Actinomycetota</taxon>
        <taxon>Actinomycetes</taxon>
        <taxon>Frankiales</taxon>
        <taxon>Frankiaceae</taxon>
        <taxon>Protofrankia</taxon>
    </lineage>
</organism>
<reference evidence="4 5" key="1">
    <citation type="submission" date="2014-12" db="EMBL/GenBank/DDBJ databases">
        <title>Frankia sp. BMG5.1 draft genome.</title>
        <authorList>
            <person name="Gtari M."/>
            <person name="Ghodhbane-Gtari F."/>
            <person name="Nouioui I."/>
            <person name="Ktari A."/>
            <person name="Hezbri K."/>
            <person name="Mimouni W."/>
            <person name="Sbissi I."/>
            <person name="Ayari A."/>
            <person name="Yamanaka T."/>
            <person name="Normand P."/>
            <person name="Tisa L.S."/>
            <person name="Boudabous A."/>
        </authorList>
    </citation>
    <scope>NUCLEOTIDE SEQUENCE [LARGE SCALE GENOMIC DNA]</scope>
    <source>
        <strain evidence="4 5">BMG5.1</strain>
    </source>
</reference>
<evidence type="ECO:0000256" key="2">
    <source>
        <dbReference type="SAM" id="MobiDB-lite"/>
    </source>
</evidence>
<comment type="subcellular location">
    <subcellularLocation>
        <location evidence="1">Virion</location>
    </subcellularLocation>
</comment>
<dbReference type="InterPro" id="IPR054612">
    <property type="entry name" value="Phage_capsid-like_C"/>
</dbReference>
<comment type="caution">
    <text evidence="4">The sequence shown here is derived from an EMBL/GenBank/DDBJ whole genome shotgun (WGS) entry which is preliminary data.</text>
</comment>
<dbReference type="NCBIfam" id="TIGR01554">
    <property type="entry name" value="major_cap_HK97"/>
    <property type="match status" value="1"/>
</dbReference>
<dbReference type="EMBL" id="JWIO01000014">
    <property type="protein sequence ID" value="KLL11587.1"/>
    <property type="molecule type" value="Genomic_DNA"/>
</dbReference>
<proteinExistence type="predicted"/>
<evidence type="ECO:0000313" key="4">
    <source>
        <dbReference type="EMBL" id="KLL11587.1"/>
    </source>
</evidence>
<feature type="compositionally biased region" description="Basic and acidic residues" evidence="2">
    <location>
        <begin position="57"/>
        <end position="67"/>
    </location>
</feature>
<dbReference type="SUPFAM" id="SSF56563">
    <property type="entry name" value="Major capsid protein gp5"/>
    <property type="match status" value="1"/>
</dbReference>
<gene>
    <name evidence="4" type="ORF">FrCorBMG51_11175</name>
</gene>
<evidence type="ECO:0000313" key="5">
    <source>
        <dbReference type="Proteomes" id="UP000035425"/>
    </source>
</evidence>
<accession>A0ABR5F4I1</accession>
<dbReference type="Gene3D" id="3.30.2400.10">
    <property type="entry name" value="Major capsid protein gp5"/>
    <property type="match status" value="1"/>
</dbReference>
<protein>
    <recommendedName>
        <fullName evidence="3">Phage capsid-like C-terminal domain-containing protein</fullName>
    </recommendedName>
</protein>
<keyword evidence="5" id="KW-1185">Reference proteome</keyword>
<name>A0ABR5F4I1_9ACTN</name>
<feature type="domain" description="Phage capsid-like C-terminal" evidence="3">
    <location>
        <begin position="117"/>
        <end position="404"/>
    </location>
</feature>
<dbReference type="Pfam" id="PF05065">
    <property type="entry name" value="Phage_capsid"/>
    <property type="match status" value="1"/>
</dbReference>
<sequence>MKIRELKAKRTKLGADAKAIMDVASTAGRNLTPEEEATFDQLLDERDQVDATIDRAQRLLDDERDRLDDDPDEPDGPGNRGGDDQMAAWRSFLVGGRSALTAAQARALNAGNDPDGGFLVAPEQFVQQLLAVVDDLTPLRGLATVQRLTTSESLGVPTRDSDLADAEWTSEVGTGTQDDGLQFGKRELRPHPLAKRVLVSRKLLRVAAIGPEAIVRDRLAYRHATAQENAFMTGDGNQKPLGLFTASADGISTARDVDISTDAATFVNVATGNAADDLIDAKYTLKPQYHPRAQWLFHRLVLASVRKLKDGDGNYVWRPGLATDRPDTILDIPYILSEFAPSTFANNDYVGLLGDFSFYWIVDALQFEVQRLVELYAETNQIGFIGRAEVDAMPVLEEPFVRLQSNDVVP</sequence>
<dbReference type="Proteomes" id="UP000035425">
    <property type="component" value="Unassembled WGS sequence"/>
</dbReference>